<feature type="transmembrane region" description="Helical" evidence="1">
    <location>
        <begin position="210"/>
        <end position="232"/>
    </location>
</feature>
<keyword evidence="1" id="KW-1133">Transmembrane helix</keyword>
<organism evidence="2 3">
    <name type="scientific">Paraburkholderia fungorum</name>
    <dbReference type="NCBI Taxonomy" id="134537"/>
    <lineage>
        <taxon>Bacteria</taxon>
        <taxon>Pseudomonadati</taxon>
        <taxon>Pseudomonadota</taxon>
        <taxon>Betaproteobacteria</taxon>
        <taxon>Burkholderiales</taxon>
        <taxon>Burkholderiaceae</taxon>
        <taxon>Paraburkholderia</taxon>
    </lineage>
</organism>
<dbReference type="PANTHER" id="PTHR48090:SF6">
    <property type="entry name" value="SLR5056 PROTEIN"/>
    <property type="match status" value="1"/>
</dbReference>
<dbReference type="Proteomes" id="UP000032614">
    <property type="component" value="Chromosome 1"/>
</dbReference>
<reference evidence="2 3" key="1">
    <citation type="journal article" date="2015" name="Genome Announc.">
        <title>Complete genome sequences for 59 burkholderia isolates, both pathogenic and near neighbor.</title>
        <authorList>
            <person name="Johnson S.L."/>
            <person name="Bishop-Lilly K.A."/>
            <person name="Ladner J.T."/>
            <person name="Daligault H.E."/>
            <person name="Davenport K.W."/>
            <person name="Jaissle J."/>
            <person name="Frey K.G."/>
            <person name="Koroleva G.I."/>
            <person name="Bruce D.C."/>
            <person name="Coyne S.R."/>
            <person name="Broomall S.M."/>
            <person name="Li P.E."/>
            <person name="Teshima H."/>
            <person name="Gibbons H.S."/>
            <person name="Palacios G.F."/>
            <person name="Rosenzweig C.N."/>
            <person name="Redden C.L."/>
            <person name="Xu Y."/>
            <person name="Minogue T.D."/>
            <person name="Chain P.S."/>
        </authorList>
    </citation>
    <scope>NUCLEOTIDE SEQUENCE [LARGE SCALE GENOMIC DNA]</scope>
    <source>
        <strain evidence="2 3">ATCC BAA-463</strain>
    </source>
</reference>
<evidence type="ECO:0000313" key="3">
    <source>
        <dbReference type="Proteomes" id="UP000032614"/>
    </source>
</evidence>
<dbReference type="InterPro" id="IPR050256">
    <property type="entry name" value="Glycosyltransferase_2"/>
</dbReference>
<sequence length="256" mass="28720">MTGYQHALVDGAEIIVKIDGDGQMDPSLLFQFVAPIINSQADYTKGNRFYDLSNIGQMPKVRLFGNAGLSFMAKFSTGYWDIFDPTNGYTAIHASVARRLPFGKISKRYFFETDILFRLGILRAVVVDVPMDAVYGDETSNLKIKNIVNEFAMKHLNNFAKRIFYNYFLRDMSIASFQLTVGLVLFLFGSIFGAYHWMHSATQRIVTPPGTVMIAALPLLAGLQLLLAFFGYDIANVPRPPVHRFASREPAALIQK</sequence>
<evidence type="ECO:0000256" key="1">
    <source>
        <dbReference type="SAM" id="Phobius"/>
    </source>
</evidence>
<feature type="transmembrane region" description="Helical" evidence="1">
    <location>
        <begin position="177"/>
        <end position="198"/>
    </location>
</feature>
<dbReference type="GO" id="GO:0016740">
    <property type="term" value="F:transferase activity"/>
    <property type="evidence" value="ECO:0007669"/>
    <property type="project" value="UniProtKB-KW"/>
</dbReference>
<dbReference type="InterPro" id="IPR029044">
    <property type="entry name" value="Nucleotide-diphossugar_trans"/>
</dbReference>
<gene>
    <name evidence="2" type="ORF">OI25_830</name>
</gene>
<dbReference type="SUPFAM" id="SSF53448">
    <property type="entry name" value="Nucleotide-diphospho-sugar transferases"/>
    <property type="match status" value="1"/>
</dbReference>
<name>A0AAU8T4Q2_9BURK</name>
<protein>
    <submittedName>
        <fullName evidence="2">Glycosyl transferase family 2</fullName>
    </submittedName>
</protein>
<dbReference type="AlphaFoldDB" id="A0AAU8T4Q2"/>
<keyword evidence="2" id="KW-0808">Transferase</keyword>
<keyword evidence="1" id="KW-0472">Membrane</keyword>
<proteinExistence type="predicted"/>
<dbReference type="EMBL" id="CP010026">
    <property type="protein sequence ID" value="AJZ61049.1"/>
    <property type="molecule type" value="Genomic_DNA"/>
</dbReference>
<dbReference type="PANTHER" id="PTHR48090">
    <property type="entry name" value="UNDECAPRENYL-PHOSPHATE 4-DEOXY-4-FORMAMIDO-L-ARABINOSE TRANSFERASE-RELATED"/>
    <property type="match status" value="1"/>
</dbReference>
<keyword evidence="1" id="KW-0812">Transmembrane</keyword>
<evidence type="ECO:0000313" key="2">
    <source>
        <dbReference type="EMBL" id="AJZ61049.1"/>
    </source>
</evidence>
<dbReference type="CDD" id="cd04179">
    <property type="entry name" value="DPM_DPG-synthase_like"/>
    <property type="match status" value="1"/>
</dbReference>
<dbReference type="Gene3D" id="3.90.550.10">
    <property type="entry name" value="Spore Coat Polysaccharide Biosynthesis Protein SpsA, Chain A"/>
    <property type="match status" value="1"/>
</dbReference>
<dbReference type="KEGG" id="bfn:OI25_830"/>
<accession>A0AAU8T4Q2</accession>